<dbReference type="STRING" id="857967.G0R5U7"/>
<dbReference type="RefSeq" id="XP_004024052.1">
    <property type="nucleotide sequence ID" value="XM_004024003.1"/>
</dbReference>
<dbReference type="InParanoid" id="G0R5U7"/>
<dbReference type="EMBL" id="GL984386">
    <property type="protein sequence ID" value="EGR27168.1"/>
    <property type="molecule type" value="Genomic_DNA"/>
</dbReference>
<keyword evidence="2" id="KW-1185">Reference proteome</keyword>
<reference evidence="1 2" key="1">
    <citation type="submission" date="2011-07" db="EMBL/GenBank/DDBJ databases">
        <authorList>
            <person name="Coyne R."/>
            <person name="Brami D."/>
            <person name="Johnson J."/>
            <person name="Hostetler J."/>
            <person name="Hannick L."/>
            <person name="Clark T."/>
            <person name="Cassidy-Hanley D."/>
            <person name="Inman J."/>
        </authorList>
    </citation>
    <scope>NUCLEOTIDE SEQUENCE [LARGE SCALE GENOMIC DNA]</scope>
    <source>
        <strain evidence="1 2">G5</strain>
    </source>
</reference>
<organism evidence="1 2">
    <name type="scientific">Ichthyophthirius multifiliis</name>
    <name type="common">White spot disease agent</name>
    <name type="synonym">Ich</name>
    <dbReference type="NCBI Taxonomy" id="5932"/>
    <lineage>
        <taxon>Eukaryota</taxon>
        <taxon>Sar</taxon>
        <taxon>Alveolata</taxon>
        <taxon>Ciliophora</taxon>
        <taxon>Intramacronucleata</taxon>
        <taxon>Oligohymenophorea</taxon>
        <taxon>Hymenostomatida</taxon>
        <taxon>Ophryoglenina</taxon>
        <taxon>Ichthyophthirius</taxon>
    </lineage>
</organism>
<accession>G0R5U7</accession>
<name>G0R5U7_ICHMU</name>
<evidence type="ECO:0000313" key="1">
    <source>
        <dbReference type="EMBL" id="EGR27168.1"/>
    </source>
</evidence>
<dbReference type="AlphaFoldDB" id="G0R5U7"/>
<evidence type="ECO:0000313" key="2">
    <source>
        <dbReference type="Proteomes" id="UP000008983"/>
    </source>
</evidence>
<dbReference type="Proteomes" id="UP000008983">
    <property type="component" value="Unassembled WGS sequence"/>
</dbReference>
<dbReference type="eggNOG" id="ENOG502R2PW">
    <property type="taxonomic scope" value="Eukaryota"/>
</dbReference>
<gene>
    <name evidence="1" type="ORF">IMG5_201090</name>
</gene>
<proteinExistence type="predicted"/>
<sequence>MSESERRSQALYSFNPNQIAQPKKDIDQIINRYSVQNATPKGVALPENYQQNLLDNIDNSMNISKSYNQGNDFGNLLQNNLFDPSLAVINNTDLIQSIGHRLTFAAGGQMENQSIQKKNNNILNQLNNKNDDVFESDDEDGLKQDEYEQRTNQLHTEVSVLQDQVYKLLNNYQTEMKSSNVKNKGAFKEKIKLDAGVLAQEYKDLVNRFQDVSQNDISILSKSHNVSAIVGGTSFLRGNTGKEKEVNVMMNLVEQFLTKFDDEFKNNSVLNKSGGNSSNLSLNNIFLMSILLQYL</sequence>
<protein>
    <submittedName>
        <fullName evidence="1">Uncharacterized protein</fullName>
    </submittedName>
</protein>
<dbReference type="GeneID" id="14903227"/>
<dbReference type="OrthoDB" id="299560at2759"/>